<dbReference type="SUPFAM" id="SSF52833">
    <property type="entry name" value="Thioredoxin-like"/>
    <property type="match status" value="1"/>
</dbReference>
<dbReference type="Proteomes" id="UP000812966">
    <property type="component" value="Unassembled WGS sequence"/>
</dbReference>
<keyword evidence="2" id="KW-0285">Flavoprotein</keyword>
<protein>
    <submittedName>
        <fullName evidence="8">Uncharacterized protein</fullName>
    </submittedName>
</protein>
<proteinExistence type="inferred from homology"/>
<feature type="compositionally biased region" description="Low complexity" evidence="5">
    <location>
        <begin position="16"/>
        <end position="27"/>
    </location>
</feature>
<evidence type="ECO:0000256" key="2">
    <source>
        <dbReference type="ARBA" id="ARBA00022630"/>
    </source>
</evidence>
<gene>
    <name evidence="8" type="ORF">FFLO_03292</name>
</gene>
<evidence type="ECO:0000259" key="7">
    <source>
        <dbReference type="Pfam" id="PF07976"/>
    </source>
</evidence>
<accession>A0A8K0JLF0</accession>
<comment type="similarity">
    <text evidence="1">Belongs to the PheA/TfdB FAD monooxygenase family.</text>
</comment>
<dbReference type="SUPFAM" id="SSF54373">
    <property type="entry name" value="FAD-linked reductases, C-terminal domain"/>
    <property type="match status" value="1"/>
</dbReference>
<evidence type="ECO:0000256" key="5">
    <source>
        <dbReference type="SAM" id="MobiDB-lite"/>
    </source>
</evidence>
<dbReference type="GO" id="GO:0016709">
    <property type="term" value="F:oxidoreductase activity, acting on paired donors, with incorporation or reduction of molecular oxygen, NAD(P)H as one donor, and incorporation of one atom of oxygen"/>
    <property type="evidence" value="ECO:0007669"/>
    <property type="project" value="UniProtKB-ARBA"/>
</dbReference>
<evidence type="ECO:0000256" key="4">
    <source>
        <dbReference type="ARBA" id="ARBA00023002"/>
    </source>
</evidence>
<dbReference type="Pfam" id="PF01494">
    <property type="entry name" value="FAD_binding_3"/>
    <property type="match status" value="1"/>
</dbReference>
<dbReference type="GO" id="GO:0071949">
    <property type="term" value="F:FAD binding"/>
    <property type="evidence" value="ECO:0007669"/>
    <property type="project" value="InterPro"/>
</dbReference>
<evidence type="ECO:0000313" key="9">
    <source>
        <dbReference type="Proteomes" id="UP000812966"/>
    </source>
</evidence>
<dbReference type="PANTHER" id="PTHR43004">
    <property type="entry name" value="TRK SYSTEM POTASSIUM UPTAKE PROTEIN"/>
    <property type="match status" value="1"/>
</dbReference>
<evidence type="ECO:0000259" key="6">
    <source>
        <dbReference type="Pfam" id="PF01494"/>
    </source>
</evidence>
<dbReference type="PANTHER" id="PTHR43004:SF5">
    <property type="entry name" value="FAD-BINDING DOMAIN-CONTAINING PROTEIN"/>
    <property type="match status" value="1"/>
</dbReference>
<dbReference type="AlphaFoldDB" id="A0A8K0JLF0"/>
<dbReference type="InterPro" id="IPR012941">
    <property type="entry name" value="Phe_hydrox_C_dim_dom"/>
</dbReference>
<reference evidence="8" key="1">
    <citation type="submission" date="2020-04" db="EMBL/GenBank/DDBJ databases">
        <title>Analysis of mating type loci in Filobasidium floriforme.</title>
        <authorList>
            <person name="Nowrousian M."/>
        </authorList>
    </citation>
    <scope>NUCLEOTIDE SEQUENCE</scope>
    <source>
        <strain evidence="8">CBS 6242</strain>
    </source>
</reference>
<dbReference type="InterPro" id="IPR036188">
    <property type="entry name" value="FAD/NAD-bd_sf"/>
</dbReference>
<dbReference type="InterPro" id="IPR036249">
    <property type="entry name" value="Thioredoxin-like_sf"/>
</dbReference>
<keyword evidence="3" id="KW-0274">FAD</keyword>
<comment type="caution">
    <text evidence="8">The sequence shown here is derived from an EMBL/GenBank/DDBJ whole genome shotgun (WGS) entry which is preliminary data.</text>
</comment>
<dbReference type="Gene3D" id="3.30.9.10">
    <property type="entry name" value="D-Amino Acid Oxidase, subunit A, domain 2"/>
    <property type="match status" value="1"/>
</dbReference>
<evidence type="ECO:0000256" key="3">
    <source>
        <dbReference type="ARBA" id="ARBA00022827"/>
    </source>
</evidence>
<keyword evidence="4" id="KW-0560">Oxidoreductase</keyword>
<dbReference type="OrthoDB" id="1716816at2759"/>
<feature type="region of interest" description="Disordered" evidence="5">
    <location>
        <begin position="1"/>
        <end position="31"/>
    </location>
</feature>
<dbReference type="InterPro" id="IPR038220">
    <property type="entry name" value="PHOX_C_sf"/>
</dbReference>
<evidence type="ECO:0000256" key="1">
    <source>
        <dbReference type="ARBA" id="ARBA00007801"/>
    </source>
</evidence>
<evidence type="ECO:0000313" key="8">
    <source>
        <dbReference type="EMBL" id="KAG7544331.1"/>
    </source>
</evidence>
<feature type="domain" description="Phenol hydroxylase-like C-terminal dimerisation" evidence="7">
    <location>
        <begin position="471"/>
        <end position="633"/>
    </location>
</feature>
<dbReference type="EMBL" id="JABELV010000059">
    <property type="protein sequence ID" value="KAG7544331.1"/>
    <property type="molecule type" value="Genomic_DNA"/>
</dbReference>
<feature type="domain" description="FAD-binding" evidence="6">
    <location>
        <begin position="33"/>
        <end position="414"/>
    </location>
</feature>
<name>A0A8K0JLF0_9TREE</name>
<sequence length="635" mass="69067">MTTIKDESLGPDSKSRSASTSQSTTPSDLPDSTDVLIVGAGPVGLLIAYQLSKFGCHNYIIIDKEDKTNVPVFGRACTIWPRTEELWDQLGLMDEMFSAGGVISSTGYNFRDGQAVPGALSFAHRMDQIGDTAFKFCFNLRQRKIEKVLEGKLLKEFGRKVVSGLALEGMVDESLSVSEQGEGDDKGVEVRVREVASDTIRTVRAKYLIGTDGGKSTVRKLAGIPFIGSKSGAKWIRMDALIDTDIPNPRCLNSVQSSTHGLILFCPVDDNLTRIGYVFSEHLQKKWKLGEETVTGPAVENGGLGGLKLEAVIEEAQEAVKPFRLDFKRVDWYTIYGIGQCIAGEFVKGRTILAGDACHTHSSGSAQGLNTGSHDAINLAWKLALALKGLSSPKLMLGSYAEERKQLVQKVIDNDSIIATLISGNYPEKYKNRTGESTRDLLTEWCENAENKNFTLGLSVAYAHENLLDVPTASRTISAILPGERGPDGPLNKIGTGESIRLHSTMPLCGRFYIAVFTGAPHQLRAQAGLRTFRTSLDGPSPFTKAVPRVEELVEYVTLVAGADIGTAEILQGCAPFGKTYFDPLRRTHEAYGIDTMTGGVVVFRPDGHVGTVAPLGEETNGLLKRYFERFCKVD</sequence>
<dbReference type="Pfam" id="PF07976">
    <property type="entry name" value="Phe_hydrox_dim"/>
    <property type="match status" value="1"/>
</dbReference>
<organism evidence="8 9">
    <name type="scientific">Filobasidium floriforme</name>
    <dbReference type="NCBI Taxonomy" id="5210"/>
    <lineage>
        <taxon>Eukaryota</taxon>
        <taxon>Fungi</taxon>
        <taxon>Dikarya</taxon>
        <taxon>Basidiomycota</taxon>
        <taxon>Agaricomycotina</taxon>
        <taxon>Tremellomycetes</taxon>
        <taxon>Filobasidiales</taxon>
        <taxon>Filobasidiaceae</taxon>
        <taxon>Filobasidium</taxon>
    </lineage>
</organism>
<dbReference type="SUPFAM" id="SSF51905">
    <property type="entry name" value="FAD/NAD(P)-binding domain"/>
    <property type="match status" value="1"/>
</dbReference>
<dbReference type="Gene3D" id="3.50.50.60">
    <property type="entry name" value="FAD/NAD(P)-binding domain"/>
    <property type="match status" value="1"/>
</dbReference>
<dbReference type="InterPro" id="IPR050641">
    <property type="entry name" value="RIFMO-like"/>
</dbReference>
<keyword evidence="9" id="KW-1185">Reference proteome</keyword>
<dbReference type="PRINTS" id="PR00420">
    <property type="entry name" value="RNGMNOXGNASE"/>
</dbReference>
<dbReference type="Gene3D" id="3.40.30.20">
    <property type="match status" value="1"/>
</dbReference>
<dbReference type="InterPro" id="IPR002938">
    <property type="entry name" value="FAD-bd"/>
</dbReference>